<evidence type="ECO:0000313" key="3">
    <source>
        <dbReference type="Proteomes" id="UP001221757"/>
    </source>
</evidence>
<keyword evidence="3" id="KW-1185">Reference proteome</keyword>
<feature type="compositionally biased region" description="Basic and acidic residues" evidence="1">
    <location>
        <begin position="105"/>
        <end position="114"/>
    </location>
</feature>
<dbReference type="EMBL" id="JARKIE010000251">
    <property type="protein sequence ID" value="KAJ7661187.1"/>
    <property type="molecule type" value="Genomic_DNA"/>
</dbReference>
<feature type="compositionally biased region" description="Low complexity" evidence="1">
    <location>
        <begin position="35"/>
        <end position="46"/>
    </location>
</feature>
<feature type="compositionally biased region" description="Low complexity" evidence="1">
    <location>
        <begin position="14"/>
        <end position="25"/>
    </location>
</feature>
<name>A0AAD7CSV4_MYCRO</name>
<evidence type="ECO:0000313" key="2">
    <source>
        <dbReference type="EMBL" id="KAJ7661187.1"/>
    </source>
</evidence>
<comment type="caution">
    <text evidence="2">The sequence shown here is derived from an EMBL/GenBank/DDBJ whole genome shotgun (WGS) entry which is preliminary data.</text>
</comment>
<reference evidence="2" key="1">
    <citation type="submission" date="2023-03" db="EMBL/GenBank/DDBJ databases">
        <title>Massive genome expansion in bonnet fungi (Mycena s.s.) driven by repeated elements and novel gene families across ecological guilds.</title>
        <authorList>
            <consortium name="Lawrence Berkeley National Laboratory"/>
            <person name="Harder C.B."/>
            <person name="Miyauchi S."/>
            <person name="Viragh M."/>
            <person name="Kuo A."/>
            <person name="Thoen E."/>
            <person name="Andreopoulos B."/>
            <person name="Lu D."/>
            <person name="Skrede I."/>
            <person name="Drula E."/>
            <person name="Henrissat B."/>
            <person name="Morin E."/>
            <person name="Kohler A."/>
            <person name="Barry K."/>
            <person name="LaButti K."/>
            <person name="Morin E."/>
            <person name="Salamov A."/>
            <person name="Lipzen A."/>
            <person name="Mereny Z."/>
            <person name="Hegedus B."/>
            <person name="Baldrian P."/>
            <person name="Stursova M."/>
            <person name="Weitz H."/>
            <person name="Taylor A."/>
            <person name="Grigoriev I.V."/>
            <person name="Nagy L.G."/>
            <person name="Martin F."/>
            <person name="Kauserud H."/>
        </authorList>
    </citation>
    <scope>NUCLEOTIDE SEQUENCE</scope>
    <source>
        <strain evidence="2">CBHHK067</strain>
    </source>
</reference>
<feature type="compositionally biased region" description="Polar residues" evidence="1">
    <location>
        <begin position="1"/>
        <end position="13"/>
    </location>
</feature>
<feature type="region of interest" description="Disordered" evidence="1">
    <location>
        <begin position="1"/>
        <end position="120"/>
    </location>
</feature>
<sequence>MRWLSHTIQSTVGSSPSASISRTPSAPRPVPSSTPIRSASAHSSPIPSIPRPLNSLHTSSSLRQDVLDIPDSDADDPPPAPLLKRQKRKRSTSKVDDAISVSSDSDSRARIESKKKGKKCAKHSKSEGQVIIFKQLSCSELGPLTDLPKPCWTVPRPEEDYAYLLDMSDDPREWVDKKKELLSLLLLNPRYCNCLVCITSTYVIVFDQPK</sequence>
<accession>A0AAD7CSV4</accession>
<organism evidence="2 3">
    <name type="scientific">Mycena rosella</name>
    <name type="common">Pink bonnet</name>
    <name type="synonym">Agaricus rosellus</name>
    <dbReference type="NCBI Taxonomy" id="1033263"/>
    <lineage>
        <taxon>Eukaryota</taxon>
        <taxon>Fungi</taxon>
        <taxon>Dikarya</taxon>
        <taxon>Basidiomycota</taxon>
        <taxon>Agaricomycotina</taxon>
        <taxon>Agaricomycetes</taxon>
        <taxon>Agaricomycetidae</taxon>
        <taxon>Agaricales</taxon>
        <taxon>Marasmiineae</taxon>
        <taxon>Mycenaceae</taxon>
        <taxon>Mycena</taxon>
    </lineage>
</organism>
<protein>
    <submittedName>
        <fullName evidence="2">Uncharacterized protein</fullName>
    </submittedName>
</protein>
<proteinExistence type="predicted"/>
<gene>
    <name evidence="2" type="ORF">B0H17DRAFT_1144710</name>
</gene>
<evidence type="ECO:0000256" key="1">
    <source>
        <dbReference type="SAM" id="MobiDB-lite"/>
    </source>
</evidence>
<dbReference type="Proteomes" id="UP001221757">
    <property type="component" value="Unassembled WGS sequence"/>
</dbReference>
<dbReference type="AlphaFoldDB" id="A0AAD7CSV4"/>